<dbReference type="AlphaFoldDB" id="A0A8J3D999"/>
<protein>
    <submittedName>
        <fullName evidence="2">Uncharacterized protein</fullName>
    </submittedName>
</protein>
<dbReference type="Proteomes" id="UP000642829">
    <property type="component" value="Unassembled WGS sequence"/>
</dbReference>
<keyword evidence="1" id="KW-0812">Transmembrane</keyword>
<proteinExistence type="predicted"/>
<feature type="transmembrane region" description="Helical" evidence="1">
    <location>
        <begin position="74"/>
        <end position="93"/>
    </location>
</feature>
<dbReference type="EMBL" id="BMXG01000002">
    <property type="protein sequence ID" value="GHB92756.1"/>
    <property type="molecule type" value="Genomic_DNA"/>
</dbReference>
<sequence>MLVFCIIIGEMVSGTFNEVRGATAIESWNVEMSSWVGQTFTEEQKNTTLDRWYSIYRGDEEFISSVKRFFKTGISVFGAIVFFQMLSFIFLLIKPKINAHESA</sequence>
<name>A0A8J3D999_9BACT</name>
<evidence type="ECO:0000313" key="3">
    <source>
        <dbReference type="Proteomes" id="UP000642829"/>
    </source>
</evidence>
<gene>
    <name evidence="2" type="ORF">GCM10007047_05000</name>
</gene>
<comment type="caution">
    <text evidence="2">The sequence shown here is derived from an EMBL/GenBank/DDBJ whole genome shotgun (WGS) entry which is preliminary data.</text>
</comment>
<keyword evidence="1" id="KW-0472">Membrane</keyword>
<accession>A0A8J3D999</accession>
<reference evidence="2" key="2">
    <citation type="submission" date="2020-09" db="EMBL/GenBank/DDBJ databases">
        <authorList>
            <person name="Sun Q."/>
            <person name="Kim S."/>
        </authorList>
    </citation>
    <scope>NUCLEOTIDE SEQUENCE</scope>
    <source>
        <strain evidence="2">KCTC 12870</strain>
    </source>
</reference>
<keyword evidence="3" id="KW-1185">Reference proteome</keyword>
<keyword evidence="1" id="KW-1133">Transmembrane helix</keyword>
<organism evidence="2 3">
    <name type="scientific">Cerasicoccus arenae</name>
    <dbReference type="NCBI Taxonomy" id="424488"/>
    <lineage>
        <taxon>Bacteria</taxon>
        <taxon>Pseudomonadati</taxon>
        <taxon>Verrucomicrobiota</taxon>
        <taxon>Opitutia</taxon>
        <taxon>Puniceicoccales</taxon>
        <taxon>Cerasicoccaceae</taxon>
        <taxon>Cerasicoccus</taxon>
    </lineage>
</organism>
<reference evidence="2" key="1">
    <citation type="journal article" date="2014" name="Int. J. Syst. Evol. Microbiol.">
        <title>Complete genome sequence of Corynebacterium casei LMG S-19264T (=DSM 44701T), isolated from a smear-ripened cheese.</title>
        <authorList>
            <consortium name="US DOE Joint Genome Institute (JGI-PGF)"/>
            <person name="Walter F."/>
            <person name="Albersmeier A."/>
            <person name="Kalinowski J."/>
            <person name="Ruckert C."/>
        </authorList>
    </citation>
    <scope>NUCLEOTIDE SEQUENCE</scope>
    <source>
        <strain evidence="2">KCTC 12870</strain>
    </source>
</reference>
<evidence type="ECO:0000313" key="2">
    <source>
        <dbReference type="EMBL" id="GHB92756.1"/>
    </source>
</evidence>
<evidence type="ECO:0000256" key="1">
    <source>
        <dbReference type="SAM" id="Phobius"/>
    </source>
</evidence>